<keyword evidence="3" id="KW-0540">Nuclease</keyword>
<sequence length="69" mass="7572">MEKIKDFEKEGNGFDYDAAVKRVEEIISIIESADFRISSSAALLKEAAGLIGRCRAYLREAKDSCGLDG</sequence>
<evidence type="ECO:0000256" key="3">
    <source>
        <dbReference type="ARBA" id="ARBA00022722"/>
    </source>
</evidence>
<evidence type="ECO:0000256" key="5">
    <source>
        <dbReference type="ARBA" id="ARBA00022839"/>
    </source>
</evidence>
<name>A0A9D9J075_9BACT</name>
<dbReference type="GO" id="GO:0009318">
    <property type="term" value="C:exodeoxyribonuclease VII complex"/>
    <property type="evidence" value="ECO:0007669"/>
    <property type="project" value="InterPro"/>
</dbReference>
<reference evidence="6" key="2">
    <citation type="journal article" date="2021" name="PeerJ">
        <title>Extensive microbial diversity within the chicken gut microbiome revealed by metagenomics and culture.</title>
        <authorList>
            <person name="Gilroy R."/>
            <person name="Ravi A."/>
            <person name="Getino M."/>
            <person name="Pursley I."/>
            <person name="Horton D.L."/>
            <person name="Alikhan N.F."/>
            <person name="Baker D."/>
            <person name="Gharbi K."/>
            <person name="Hall N."/>
            <person name="Watson M."/>
            <person name="Adriaenssens E.M."/>
            <person name="Foster-Nyarko E."/>
            <person name="Jarju S."/>
            <person name="Secka A."/>
            <person name="Antonio M."/>
            <person name="Oren A."/>
            <person name="Chaudhuri R.R."/>
            <person name="La Ragione R."/>
            <person name="Hildebrand F."/>
            <person name="Pallen M.J."/>
        </authorList>
    </citation>
    <scope>NUCLEOTIDE SEQUENCE</scope>
    <source>
        <strain evidence="6">B3-2255</strain>
    </source>
</reference>
<keyword evidence="4" id="KW-0378">Hydrolase</keyword>
<dbReference type="SUPFAM" id="SSF116842">
    <property type="entry name" value="XseB-like"/>
    <property type="match status" value="1"/>
</dbReference>
<dbReference type="InterPro" id="IPR003761">
    <property type="entry name" value="Exonuc_VII_S"/>
</dbReference>
<keyword evidence="5" id="KW-0269">Exonuclease</keyword>
<dbReference type="AlphaFoldDB" id="A0A9D9J075"/>
<evidence type="ECO:0000256" key="2">
    <source>
        <dbReference type="ARBA" id="ARBA00022490"/>
    </source>
</evidence>
<keyword evidence="2" id="KW-0963">Cytoplasm</keyword>
<dbReference type="Pfam" id="PF02609">
    <property type="entry name" value="Exonuc_VII_S"/>
    <property type="match status" value="1"/>
</dbReference>
<dbReference type="GO" id="GO:0006308">
    <property type="term" value="P:DNA catabolic process"/>
    <property type="evidence" value="ECO:0007669"/>
    <property type="project" value="InterPro"/>
</dbReference>
<comment type="caution">
    <text evidence="6">The sequence shown here is derived from an EMBL/GenBank/DDBJ whole genome shotgun (WGS) entry which is preliminary data.</text>
</comment>
<dbReference type="InterPro" id="IPR037004">
    <property type="entry name" value="Exonuc_VII_ssu_sf"/>
</dbReference>
<proteinExistence type="inferred from homology"/>
<dbReference type="Gene3D" id="1.10.287.1040">
    <property type="entry name" value="Exonuclease VII, small subunit"/>
    <property type="match status" value="1"/>
</dbReference>
<gene>
    <name evidence="6" type="ORF">IAC87_01995</name>
</gene>
<evidence type="ECO:0000256" key="1">
    <source>
        <dbReference type="ARBA" id="ARBA00009998"/>
    </source>
</evidence>
<evidence type="ECO:0000313" key="7">
    <source>
        <dbReference type="Proteomes" id="UP000823772"/>
    </source>
</evidence>
<dbReference type="Proteomes" id="UP000823772">
    <property type="component" value="Unassembled WGS sequence"/>
</dbReference>
<dbReference type="EMBL" id="JADILY010000040">
    <property type="protein sequence ID" value="MBO8481301.1"/>
    <property type="molecule type" value="Genomic_DNA"/>
</dbReference>
<protein>
    <submittedName>
        <fullName evidence="6">Exodeoxyribonuclease VII small subunit</fullName>
    </submittedName>
</protein>
<reference evidence="6" key="1">
    <citation type="submission" date="2020-10" db="EMBL/GenBank/DDBJ databases">
        <authorList>
            <person name="Gilroy R."/>
        </authorList>
    </citation>
    <scope>NUCLEOTIDE SEQUENCE</scope>
    <source>
        <strain evidence="6">B3-2255</strain>
    </source>
</reference>
<evidence type="ECO:0000256" key="4">
    <source>
        <dbReference type="ARBA" id="ARBA00022801"/>
    </source>
</evidence>
<comment type="similarity">
    <text evidence="1">Belongs to the XseB family.</text>
</comment>
<accession>A0A9D9J075</accession>
<organism evidence="6 7">
    <name type="scientific">Candidatus Merdivivens faecigallinarum</name>
    <dbReference type="NCBI Taxonomy" id="2840871"/>
    <lineage>
        <taxon>Bacteria</taxon>
        <taxon>Pseudomonadati</taxon>
        <taxon>Bacteroidota</taxon>
        <taxon>Bacteroidia</taxon>
        <taxon>Bacteroidales</taxon>
        <taxon>Muribaculaceae</taxon>
        <taxon>Muribaculaceae incertae sedis</taxon>
        <taxon>Candidatus Merdivivens</taxon>
    </lineage>
</organism>
<dbReference type="GO" id="GO:0008855">
    <property type="term" value="F:exodeoxyribonuclease VII activity"/>
    <property type="evidence" value="ECO:0007669"/>
    <property type="project" value="InterPro"/>
</dbReference>
<evidence type="ECO:0000313" key="6">
    <source>
        <dbReference type="EMBL" id="MBO8481301.1"/>
    </source>
</evidence>